<dbReference type="SUPFAM" id="SSF48150">
    <property type="entry name" value="DNA-glycosylase"/>
    <property type="match status" value="1"/>
</dbReference>
<dbReference type="PANTHER" id="PTHR15074:SF0">
    <property type="entry name" value="METHYL-CPG-BINDING DOMAIN PROTEIN 4-LIKE PROTEIN"/>
    <property type="match status" value="1"/>
</dbReference>
<dbReference type="Proteomes" id="UP000559027">
    <property type="component" value="Unassembled WGS sequence"/>
</dbReference>
<reference evidence="3 4" key="1">
    <citation type="journal article" date="2020" name="ISME J.">
        <title>Uncovering the hidden diversity of litter-decomposition mechanisms in mushroom-forming fungi.</title>
        <authorList>
            <person name="Floudas D."/>
            <person name="Bentzer J."/>
            <person name="Ahren D."/>
            <person name="Johansson T."/>
            <person name="Persson P."/>
            <person name="Tunlid A."/>
        </authorList>
    </citation>
    <scope>NUCLEOTIDE SEQUENCE [LARGE SCALE GENOMIC DNA]</scope>
    <source>
        <strain evidence="3 4">CBS 146.42</strain>
    </source>
</reference>
<dbReference type="GO" id="GO:0006281">
    <property type="term" value="P:DNA repair"/>
    <property type="evidence" value="ECO:0007669"/>
    <property type="project" value="InterPro"/>
</dbReference>
<dbReference type="EMBL" id="JAACJO010000007">
    <property type="protein sequence ID" value="KAF5356312.1"/>
    <property type="molecule type" value="Genomic_DNA"/>
</dbReference>
<evidence type="ECO:0000313" key="4">
    <source>
        <dbReference type="Proteomes" id="UP000559027"/>
    </source>
</evidence>
<proteinExistence type="predicted"/>
<comment type="caution">
    <text evidence="3">The sequence shown here is derived from an EMBL/GenBank/DDBJ whole genome shotgun (WGS) entry which is preliminary data.</text>
</comment>
<dbReference type="GO" id="GO:0003824">
    <property type="term" value="F:catalytic activity"/>
    <property type="evidence" value="ECO:0007669"/>
    <property type="project" value="InterPro"/>
</dbReference>
<comment type="subcellular location">
    <subcellularLocation>
        <location evidence="1">Nucleus</location>
    </subcellularLocation>
</comment>
<gene>
    <name evidence="3" type="ORF">D9756_003884</name>
</gene>
<dbReference type="InterPro" id="IPR011257">
    <property type="entry name" value="DNA_glycosylase"/>
</dbReference>
<evidence type="ECO:0000313" key="3">
    <source>
        <dbReference type="EMBL" id="KAF5356312.1"/>
    </source>
</evidence>
<organism evidence="3 4">
    <name type="scientific">Leucocoprinus leucothites</name>
    <dbReference type="NCBI Taxonomy" id="201217"/>
    <lineage>
        <taxon>Eukaryota</taxon>
        <taxon>Fungi</taxon>
        <taxon>Dikarya</taxon>
        <taxon>Basidiomycota</taxon>
        <taxon>Agaricomycotina</taxon>
        <taxon>Agaricomycetes</taxon>
        <taxon>Agaricomycetidae</taxon>
        <taxon>Agaricales</taxon>
        <taxon>Agaricineae</taxon>
        <taxon>Agaricaceae</taxon>
        <taxon>Leucocoprinus</taxon>
    </lineage>
</organism>
<keyword evidence="2" id="KW-0539">Nucleus</keyword>
<dbReference type="InterPro" id="IPR045138">
    <property type="entry name" value="MeCP2/MBD4"/>
</dbReference>
<dbReference type="GO" id="GO:0003677">
    <property type="term" value="F:DNA binding"/>
    <property type="evidence" value="ECO:0007669"/>
    <property type="project" value="InterPro"/>
</dbReference>
<protein>
    <submittedName>
        <fullName evidence="3">Uncharacterized protein</fullName>
    </submittedName>
</protein>
<dbReference type="AlphaFoldDB" id="A0A8H5G0Y8"/>
<sequence length="125" mass="14764">MLSPYFSPRKRRYANRVTDMSSVQSDHDGEEARPNCDLAFETPLHDPLFRYYFRKFLDLYQLLYALKPILIQESVADDPWKLLVAVTLLNKTTGKVAIPVFWDLVARWPTPWVMSQGKWFHISTW</sequence>
<keyword evidence="4" id="KW-1185">Reference proteome</keyword>
<dbReference type="Gene3D" id="1.10.340.30">
    <property type="entry name" value="Hypothetical protein, domain 2"/>
    <property type="match status" value="1"/>
</dbReference>
<dbReference type="GO" id="GO:0005634">
    <property type="term" value="C:nucleus"/>
    <property type="evidence" value="ECO:0007669"/>
    <property type="project" value="UniProtKB-SubCell"/>
</dbReference>
<accession>A0A8H5G0Y8</accession>
<dbReference type="PANTHER" id="PTHR15074">
    <property type="entry name" value="METHYL-CPG-BINDING PROTEIN"/>
    <property type="match status" value="1"/>
</dbReference>
<evidence type="ECO:0000256" key="1">
    <source>
        <dbReference type="ARBA" id="ARBA00004123"/>
    </source>
</evidence>
<evidence type="ECO:0000256" key="2">
    <source>
        <dbReference type="ARBA" id="ARBA00023242"/>
    </source>
</evidence>
<dbReference type="OrthoDB" id="10265068at2759"/>
<name>A0A8H5G0Y8_9AGAR</name>